<evidence type="ECO:0000256" key="3">
    <source>
        <dbReference type="ARBA" id="ARBA00023157"/>
    </source>
</evidence>
<dbReference type="OrthoDB" id="536948at2759"/>
<sequence length="253" mass="27352">MEIGVARLNKICCGSTNSVLEFERLLSMSIDSHSKFRVAVELSKQVFYNGKWGTICDDNWDIKDARVVCRQLGFKYAVRALQGANVPDGTGQIWLDEVACAGSEKSLSGCDHGSWGSHDCSHVEDAGVECSSSVDQWLQGPSSAKGTGRVEVLYKGQWGTICDNNWDINDARVICRQLGYKYGVRALLGSDVPDGTGQIWLNKVACTGSELSLSSCSHDGLESKSCGHSKDAGVECSSAGNHYTVFRRVLASP</sequence>
<keyword evidence="4" id="KW-0325">Glycoprotein</keyword>
<organism evidence="5 6">
    <name type="scientific">Paramuricea clavata</name>
    <name type="common">Red gorgonian</name>
    <name type="synonym">Violescent sea-whip</name>
    <dbReference type="NCBI Taxonomy" id="317549"/>
    <lineage>
        <taxon>Eukaryota</taxon>
        <taxon>Metazoa</taxon>
        <taxon>Cnidaria</taxon>
        <taxon>Anthozoa</taxon>
        <taxon>Octocorallia</taxon>
        <taxon>Malacalcyonacea</taxon>
        <taxon>Plexauridae</taxon>
        <taxon>Paramuricea</taxon>
    </lineage>
</organism>
<evidence type="ECO:0000256" key="1">
    <source>
        <dbReference type="ARBA" id="ARBA00022729"/>
    </source>
</evidence>
<reference evidence="5" key="1">
    <citation type="submission" date="2020-04" db="EMBL/GenBank/DDBJ databases">
        <authorList>
            <person name="Alioto T."/>
            <person name="Alioto T."/>
            <person name="Gomez Garrido J."/>
        </authorList>
    </citation>
    <scope>NUCLEOTIDE SEQUENCE</scope>
    <source>
        <strain evidence="5">A484AB</strain>
    </source>
</reference>
<dbReference type="PRINTS" id="PR00258">
    <property type="entry name" value="SPERACTRCPTR"/>
</dbReference>
<evidence type="ECO:0000256" key="4">
    <source>
        <dbReference type="ARBA" id="ARBA00023180"/>
    </source>
</evidence>
<feature type="non-terminal residue" evidence="5">
    <location>
        <position position="253"/>
    </location>
</feature>
<evidence type="ECO:0000256" key="2">
    <source>
        <dbReference type="ARBA" id="ARBA00022737"/>
    </source>
</evidence>
<dbReference type="Pfam" id="PF00530">
    <property type="entry name" value="SRCR"/>
    <property type="match status" value="2"/>
</dbReference>
<accession>A0A6S7I0H7</accession>
<gene>
    <name evidence="5" type="ORF">PACLA_8A080398</name>
</gene>
<dbReference type="GO" id="GO:0016020">
    <property type="term" value="C:membrane"/>
    <property type="evidence" value="ECO:0007669"/>
    <property type="project" value="InterPro"/>
</dbReference>
<keyword evidence="3" id="KW-1015">Disulfide bond</keyword>
<dbReference type="PANTHER" id="PTHR19331:SF465">
    <property type="entry name" value="EGG PEPTIDE SPERACT RECEPTOR"/>
    <property type="match status" value="1"/>
</dbReference>
<proteinExistence type="predicted"/>
<dbReference type="PROSITE" id="PS50287">
    <property type="entry name" value="SRCR_2"/>
    <property type="match status" value="2"/>
</dbReference>
<dbReference type="FunFam" id="3.10.250.10:FF:000011">
    <property type="entry name" value="Scavenger receptor class A member 5"/>
    <property type="match status" value="2"/>
</dbReference>
<dbReference type="InterPro" id="IPR001190">
    <property type="entry name" value="SRCR"/>
</dbReference>
<keyword evidence="1" id="KW-0732">Signal</keyword>
<dbReference type="PANTHER" id="PTHR19331">
    <property type="entry name" value="SCAVENGER RECEPTOR DOMAIN-CONTAINING"/>
    <property type="match status" value="1"/>
</dbReference>
<dbReference type="SUPFAM" id="SSF56487">
    <property type="entry name" value="SRCR-like"/>
    <property type="match status" value="2"/>
</dbReference>
<dbReference type="AlphaFoldDB" id="A0A6S7I0H7"/>
<name>A0A6S7I0H7_PARCT</name>
<keyword evidence="2" id="KW-0677">Repeat</keyword>
<evidence type="ECO:0000313" key="6">
    <source>
        <dbReference type="Proteomes" id="UP001152795"/>
    </source>
</evidence>
<comment type="caution">
    <text evidence="5">The sequence shown here is derived from an EMBL/GenBank/DDBJ whole genome shotgun (WGS) entry which is preliminary data.</text>
</comment>
<dbReference type="InterPro" id="IPR036772">
    <property type="entry name" value="SRCR-like_dom_sf"/>
</dbReference>
<evidence type="ECO:0000313" key="5">
    <source>
        <dbReference type="EMBL" id="CAB4009973.1"/>
    </source>
</evidence>
<dbReference type="EMBL" id="CACRXK020006639">
    <property type="protein sequence ID" value="CAB4009973.1"/>
    <property type="molecule type" value="Genomic_DNA"/>
</dbReference>
<keyword evidence="6" id="KW-1185">Reference proteome</keyword>
<dbReference type="Proteomes" id="UP001152795">
    <property type="component" value="Unassembled WGS sequence"/>
</dbReference>
<protein>
    <submittedName>
        <fullName evidence="5">Deleted in malignant brain tumors 1 -like</fullName>
    </submittedName>
</protein>
<dbReference type="Gene3D" id="3.10.250.10">
    <property type="entry name" value="SRCR-like domain"/>
    <property type="match status" value="2"/>
</dbReference>
<dbReference type="SMART" id="SM00202">
    <property type="entry name" value="SR"/>
    <property type="match status" value="2"/>
</dbReference>